<organism evidence="2 3">
    <name type="scientific">Biformimicrobium ophioploci</name>
    <dbReference type="NCBI Taxonomy" id="3036711"/>
    <lineage>
        <taxon>Bacteria</taxon>
        <taxon>Pseudomonadati</taxon>
        <taxon>Pseudomonadota</taxon>
        <taxon>Gammaproteobacteria</taxon>
        <taxon>Cellvibrionales</taxon>
        <taxon>Microbulbiferaceae</taxon>
        <taxon>Biformimicrobium</taxon>
    </lineage>
</organism>
<feature type="transmembrane region" description="Helical" evidence="1">
    <location>
        <begin position="38"/>
        <end position="71"/>
    </location>
</feature>
<dbReference type="EMBL" id="BSYJ01000001">
    <property type="protein sequence ID" value="GMG86339.1"/>
    <property type="molecule type" value="Genomic_DNA"/>
</dbReference>
<keyword evidence="3" id="KW-1185">Reference proteome</keyword>
<protein>
    <submittedName>
        <fullName evidence="2">Uncharacterized protein</fullName>
    </submittedName>
</protein>
<keyword evidence="1" id="KW-0472">Membrane</keyword>
<sequence>MIVVAASIVELSIILPRDFTNTSEDSLFLDSGELLRTFGFAFMAIIGFELIEAIVGLSLILAALGTTYFLIKKINPREH</sequence>
<reference evidence="2 3" key="1">
    <citation type="submission" date="2023-04" db="EMBL/GenBank/DDBJ databases">
        <title>Marinobulbifer ophiurae gen. nov., sp. Nov., isolate from tissue of brittle star Ophioplocus japonicus.</title>
        <authorList>
            <person name="Kawano K."/>
            <person name="Sawayama S."/>
            <person name="Nakagawa S."/>
        </authorList>
    </citation>
    <scope>NUCLEOTIDE SEQUENCE [LARGE SCALE GENOMIC DNA]</scope>
    <source>
        <strain evidence="2 3">NKW57</strain>
    </source>
</reference>
<dbReference type="Proteomes" id="UP001224392">
    <property type="component" value="Unassembled WGS sequence"/>
</dbReference>
<name>A0ABQ6LW64_9GAMM</name>
<gene>
    <name evidence="2" type="ORF">MNKW57_06600</name>
</gene>
<evidence type="ECO:0000256" key="1">
    <source>
        <dbReference type="SAM" id="Phobius"/>
    </source>
</evidence>
<proteinExistence type="predicted"/>
<evidence type="ECO:0000313" key="3">
    <source>
        <dbReference type="Proteomes" id="UP001224392"/>
    </source>
</evidence>
<evidence type="ECO:0000313" key="2">
    <source>
        <dbReference type="EMBL" id="GMG86339.1"/>
    </source>
</evidence>
<comment type="caution">
    <text evidence="2">The sequence shown here is derived from an EMBL/GenBank/DDBJ whole genome shotgun (WGS) entry which is preliminary data.</text>
</comment>
<accession>A0ABQ6LW64</accession>
<keyword evidence="1" id="KW-1133">Transmembrane helix</keyword>
<keyword evidence="1" id="KW-0812">Transmembrane</keyword>